<dbReference type="Pfam" id="PF00892">
    <property type="entry name" value="EamA"/>
    <property type="match status" value="2"/>
</dbReference>
<dbReference type="InterPro" id="IPR037185">
    <property type="entry name" value="EmrE-like"/>
</dbReference>
<organism evidence="8 9">
    <name type="scientific">Reichenbachiella ulvae</name>
    <dbReference type="NCBI Taxonomy" id="2980104"/>
    <lineage>
        <taxon>Bacteria</taxon>
        <taxon>Pseudomonadati</taxon>
        <taxon>Bacteroidota</taxon>
        <taxon>Cytophagia</taxon>
        <taxon>Cytophagales</taxon>
        <taxon>Reichenbachiellaceae</taxon>
        <taxon>Reichenbachiella</taxon>
    </lineage>
</organism>
<evidence type="ECO:0000256" key="3">
    <source>
        <dbReference type="ARBA" id="ARBA00022692"/>
    </source>
</evidence>
<evidence type="ECO:0000259" key="7">
    <source>
        <dbReference type="Pfam" id="PF00892"/>
    </source>
</evidence>
<gene>
    <name evidence="8" type="ORF">N7U62_01635</name>
</gene>
<feature type="transmembrane region" description="Helical" evidence="6">
    <location>
        <begin position="247"/>
        <end position="264"/>
    </location>
</feature>
<feature type="transmembrane region" description="Helical" evidence="6">
    <location>
        <begin position="33"/>
        <end position="53"/>
    </location>
</feature>
<feature type="transmembrane region" description="Helical" evidence="6">
    <location>
        <begin position="184"/>
        <end position="203"/>
    </location>
</feature>
<dbReference type="SUPFAM" id="SSF103481">
    <property type="entry name" value="Multidrug resistance efflux transporter EmrE"/>
    <property type="match status" value="2"/>
</dbReference>
<evidence type="ECO:0000313" key="9">
    <source>
        <dbReference type="Proteomes" id="UP001300692"/>
    </source>
</evidence>
<keyword evidence="9" id="KW-1185">Reference proteome</keyword>
<feature type="transmembrane region" description="Helical" evidence="6">
    <location>
        <begin position="215"/>
        <end position="235"/>
    </location>
</feature>
<evidence type="ECO:0000256" key="1">
    <source>
        <dbReference type="ARBA" id="ARBA00004141"/>
    </source>
</evidence>
<dbReference type="InterPro" id="IPR050638">
    <property type="entry name" value="AA-Vitamin_Transporters"/>
</dbReference>
<feature type="transmembrane region" description="Helical" evidence="6">
    <location>
        <begin position="150"/>
        <end position="172"/>
    </location>
</feature>
<comment type="caution">
    <text evidence="8">The sequence shown here is derived from an EMBL/GenBank/DDBJ whole genome shotgun (WGS) entry which is preliminary data.</text>
</comment>
<dbReference type="InterPro" id="IPR000620">
    <property type="entry name" value="EamA_dom"/>
</dbReference>
<feature type="transmembrane region" description="Helical" evidence="6">
    <location>
        <begin position="121"/>
        <end position="138"/>
    </location>
</feature>
<feature type="domain" description="EamA" evidence="7">
    <location>
        <begin position="7"/>
        <end position="137"/>
    </location>
</feature>
<dbReference type="RefSeq" id="WP_264136133.1">
    <property type="nucleotide sequence ID" value="NZ_JAOYOD010000001.1"/>
</dbReference>
<evidence type="ECO:0000256" key="5">
    <source>
        <dbReference type="ARBA" id="ARBA00023136"/>
    </source>
</evidence>
<protein>
    <submittedName>
        <fullName evidence="8">DMT family transporter</fullName>
    </submittedName>
</protein>
<keyword evidence="4 6" id="KW-1133">Transmembrane helix</keyword>
<comment type="similarity">
    <text evidence="2">Belongs to the EamA transporter family.</text>
</comment>
<feature type="transmembrane region" description="Helical" evidence="6">
    <location>
        <begin position="65"/>
        <end position="83"/>
    </location>
</feature>
<dbReference type="PANTHER" id="PTHR32322:SF2">
    <property type="entry name" value="EAMA DOMAIN-CONTAINING PROTEIN"/>
    <property type="match status" value="1"/>
</dbReference>
<accession>A0ABT3CP21</accession>
<evidence type="ECO:0000313" key="8">
    <source>
        <dbReference type="EMBL" id="MCV9385342.1"/>
    </source>
</evidence>
<keyword evidence="3 6" id="KW-0812">Transmembrane</keyword>
<feature type="transmembrane region" description="Helical" evidence="6">
    <location>
        <begin position="270"/>
        <end position="288"/>
    </location>
</feature>
<feature type="domain" description="EamA" evidence="7">
    <location>
        <begin position="152"/>
        <end position="287"/>
    </location>
</feature>
<feature type="transmembrane region" description="Helical" evidence="6">
    <location>
        <begin position="89"/>
        <end position="114"/>
    </location>
</feature>
<keyword evidence="5 6" id="KW-0472">Membrane</keyword>
<evidence type="ECO:0000256" key="2">
    <source>
        <dbReference type="ARBA" id="ARBA00007362"/>
    </source>
</evidence>
<comment type="subcellular location">
    <subcellularLocation>
        <location evidence="1">Membrane</location>
        <topology evidence="1">Multi-pass membrane protein</topology>
    </subcellularLocation>
</comment>
<name>A0ABT3CP21_9BACT</name>
<dbReference type="Proteomes" id="UP001300692">
    <property type="component" value="Unassembled WGS sequence"/>
</dbReference>
<evidence type="ECO:0000256" key="6">
    <source>
        <dbReference type="SAM" id="Phobius"/>
    </source>
</evidence>
<feature type="transmembrane region" description="Helical" evidence="6">
    <location>
        <begin position="7"/>
        <end position="27"/>
    </location>
</feature>
<proteinExistence type="inferred from homology"/>
<dbReference type="PANTHER" id="PTHR32322">
    <property type="entry name" value="INNER MEMBRANE TRANSPORTER"/>
    <property type="match status" value="1"/>
</dbReference>
<evidence type="ECO:0000256" key="4">
    <source>
        <dbReference type="ARBA" id="ARBA00022989"/>
    </source>
</evidence>
<reference evidence="8 9" key="1">
    <citation type="submission" date="2022-10" db="EMBL/GenBank/DDBJ databases">
        <title>Comparative genomics and taxonomic characterization of three novel marine species of genus Reichenbachiella exhibiting antioxidant and polysaccharide degradation activities.</title>
        <authorList>
            <person name="Muhammad N."/>
            <person name="Lee Y.-J."/>
            <person name="Ko J."/>
            <person name="Kim S.-G."/>
        </authorList>
    </citation>
    <scope>NUCLEOTIDE SEQUENCE [LARGE SCALE GENOMIC DNA]</scope>
    <source>
        <strain evidence="8 9">ABR2-5</strain>
    </source>
</reference>
<sequence length="298" mass="32681">MPARNFLLYAVPALIWGSTWFTITFQLGKVDPLVSVVYRYVIAGAVMMGYCWLKGLPMKFAPRQHAFMLGQGALLFGINYWMAYRAEEYIPSGLMAVAFSTIVFANSLFGYVFLKRPINKGVLIGAVFGLSGTFIIFSKQFFGIGLTDEFLFGAGMAMLSVTMASLGNIISARNTGKGVPVIQANAYSMVYGCIITALLGLFMGKEFTFEYTQTYVLSLLYLSIIGSVVAFGFYLTLVGEIGADKASYALVIIPIISISLSAIFEGYQLTWMTLFGVIMIVMGNLFALRKKKPISVTN</sequence>
<dbReference type="EMBL" id="JAOYOD010000001">
    <property type="protein sequence ID" value="MCV9385342.1"/>
    <property type="molecule type" value="Genomic_DNA"/>
</dbReference>